<dbReference type="Proteomes" id="UP000261187">
    <property type="component" value="Unassembled WGS sequence"/>
</dbReference>
<reference evidence="1 2" key="1">
    <citation type="submission" date="2018-08" db="EMBL/GenBank/DDBJ databases">
        <title>A genome reference for cultivated species of the human gut microbiota.</title>
        <authorList>
            <person name="Zou Y."/>
            <person name="Xue W."/>
            <person name="Luo G."/>
        </authorList>
    </citation>
    <scope>NUCLEOTIDE SEQUENCE [LARGE SCALE GENOMIC DNA]</scope>
    <source>
        <strain evidence="1 2">TF06-40</strain>
    </source>
</reference>
<organism evidence="1 2">
    <name type="scientific">Segatella copri</name>
    <dbReference type="NCBI Taxonomy" id="165179"/>
    <lineage>
        <taxon>Bacteria</taxon>
        <taxon>Pseudomonadati</taxon>
        <taxon>Bacteroidota</taxon>
        <taxon>Bacteroidia</taxon>
        <taxon>Bacteroidales</taxon>
        <taxon>Prevotellaceae</taxon>
        <taxon>Segatella</taxon>
    </lineage>
</organism>
<evidence type="ECO:0000313" key="2">
    <source>
        <dbReference type="Proteomes" id="UP000261187"/>
    </source>
</evidence>
<protein>
    <submittedName>
        <fullName evidence="1">Uncharacterized protein</fullName>
    </submittedName>
</protein>
<gene>
    <name evidence="1" type="ORF">DXC61_12135</name>
</gene>
<name>A0AA92SWZ8_9BACT</name>
<dbReference type="AlphaFoldDB" id="A0AA92SWZ8"/>
<proteinExistence type="predicted"/>
<evidence type="ECO:0000313" key="1">
    <source>
        <dbReference type="EMBL" id="RGL57314.1"/>
    </source>
</evidence>
<dbReference type="EMBL" id="QSSA01000029">
    <property type="protein sequence ID" value="RGL57314.1"/>
    <property type="molecule type" value="Genomic_DNA"/>
</dbReference>
<accession>A0AA92SWZ8</accession>
<comment type="caution">
    <text evidence="1">The sequence shown here is derived from an EMBL/GenBank/DDBJ whole genome shotgun (WGS) entry which is preliminary data.</text>
</comment>
<sequence length="75" mass="8624">MAQTSIHFQGVQGGSEEHNKRLKKLDYVHHELSSQNAYWQSDSQESRLAFVTQNAKAKKGARCRRRLLPSVKRLS</sequence>